<organism evidence="2">
    <name type="scientific">Chaetoceros debilis</name>
    <dbReference type="NCBI Taxonomy" id="122233"/>
    <lineage>
        <taxon>Eukaryota</taxon>
        <taxon>Sar</taxon>
        <taxon>Stramenopiles</taxon>
        <taxon>Ochrophyta</taxon>
        <taxon>Bacillariophyta</taxon>
        <taxon>Coscinodiscophyceae</taxon>
        <taxon>Chaetocerotophycidae</taxon>
        <taxon>Chaetocerotales</taxon>
        <taxon>Chaetocerotaceae</taxon>
        <taxon>Chaetoceros</taxon>
    </lineage>
</organism>
<evidence type="ECO:0000256" key="1">
    <source>
        <dbReference type="SAM" id="SignalP"/>
    </source>
</evidence>
<feature type="signal peptide" evidence="1">
    <location>
        <begin position="1"/>
        <end position="19"/>
    </location>
</feature>
<evidence type="ECO:0008006" key="3">
    <source>
        <dbReference type="Google" id="ProtNLM"/>
    </source>
</evidence>
<name>A0A7S3QFX5_9STRA</name>
<gene>
    <name evidence="2" type="ORF">CDEB00056_LOCUS21035</name>
</gene>
<dbReference type="SUPFAM" id="SSF51126">
    <property type="entry name" value="Pectin lyase-like"/>
    <property type="match status" value="1"/>
</dbReference>
<accession>A0A7S3QFX5</accession>
<proteinExistence type="predicted"/>
<sequence>MKSIIQNLIRALTLTLLLAKHIYATGAGADRDASPPQSCQCQTVTSWTDLQIIIREANKSPTGGIVEVEQKKVILCPFSIEKIHDATTNHWKHFIPIKKPMHIVCQKHNPGEACVVDVVGPTCRPDQNCGKQLFKIKSDDVFIEGIMFRNAKDNIVHVDPGVRNAKLIDFEIYGSYAPGGKKTSIDGLIVTAPDSSLQILRGRFKWNFATVLYNRGDTVVYDTQFKANRNRRADSKGTAIYNRMVGVTTIVSSSFENNVSENGPAIYAVEGGVMDAGMNCASKNTSSKEGSASVDCDGIEFENGSCKTFKTCISASS</sequence>
<dbReference type="InterPro" id="IPR011050">
    <property type="entry name" value="Pectin_lyase_fold/virulence"/>
</dbReference>
<feature type="chain" id="PRO_5030958373" description="Pectate lyase" evidence="1">
    <location>
        <begin position="20"/>
        <end position="317"/>
    </location>
</feature>
<evidence type="ECO:0000313" key="2">
    <source>
        <dbReference type="EMBL" id="CAE0476182.1"/>
    </source>
</evidence>
<dbReference type="AlphaFoldDB" id="A0A7S3QFX5"/>
<reference evidence="2" key="1">
    <citation type="submission" date="2021-01" db="EMBL/GenBank/DDBJ databases">
        <authorList>
            <person name="Corre E."/>
            <person name="Pelletier E."/>
            <person name="Niang G."/>
            <person name="Scheremetjew M."/>
            <person name="Finn R."/>
            <person name="Kale V."/>
            <person name="Holt S."/>
            <person name="Cochrane G."/>
            <person name="Meng A."/>
            <person name="Brown T."/>
            <person name="Cohen L."/>
        </authorList>
    </citation>
    <scope>NUCLEOTIDE SEQUENCE</scope>
    <source>
        <strain evidence="2">MM31A-1</strain>
    </source>
</reference>
<protein>
    <recommendedName>
        <fullName evidence="3">Pectate lyase</fullName>
    </recommendedName>
</protein>
<keyword evidence="1" id="KW-0732">Signal</keyword>
<dbReference type="EMBL" id="HBIO01027380">
    <property type="protein sequence ID" value="CAE0476182.1"/>
    <property type="molecule type" value="Transcribed_RNA"/>
</dbReference>